<dbReference type="Gene3D" id="3.90.640.80">
    <property type="match status" value="1"/>
</dbReference>
<dbReference type="PROSITE" id="PS50064">
    <property type="entry name" value="ZF_PARP_2"/>
    <property type="match status" value="1"/>
</dbReference>
<name>A0A7S4HQJ5_9STRA</name>
<keyword evidence="2" id="KW-0479">Metal-binding</keyword>
<dbReference type="EMBL" id="HBKQ01004068">
    <property type="protein sequence ID" value="CAE2206312.1"/>
    <property type="molecule type" value="Transcribed_RNA"/>
</dbReference>
<feature type="region of interest" description="Disordered" evidence="6">
    <location>
        <begin position="129"/>
        <end position="152"/>
    </location>
</feature>
<dbReference type="InterPro" id="IPR010996">
    <property type="entry name" value="HHH_MUS81"/>
</dbReference>
<feature type="compositionally biased region" description="Acidic residues" evidence="6">
    <location>
        <begin position="265"/>
        <end position="276"/>
    </location>
</feature>
<evidence type="ECO:0000259" key="7">
    <source>
        <dbReference type="PROSITE" id="PS50064"/>
    </source>
</evidence>
<gene>
    <name evidence="8" type="ORF">OAUR00152_LOCUS2777</name>
</gene>
<evidence type="ECO:0000256" key="3">
    <source>
        <dbReference type="ARBA" id="ARBA00022771"/>
    </source>
</evidence>
<dbReference type="InterPro" id="IPR027421">
    <property type="entry name" value="DNA_pol_lamdba_lyase_dom_sf"/>
</dbReference>
<dbReference type="SMART" id="SM01336">
    <property type="entry name" value="zf-PARP"/>
    <property type="match status" value="1"/>
</dbReference>
<dbReference type="SUPFAM" id="SSF47802">
    <property type="entry name" value="DNA polymerase beta, N-terminal domain-like"/>
    <property type="match status" value="1"/>
</dbReference>
<dbReference type="InterPro" id="IPR001510">
    <property type="entry name" value="Znf_PARP"/>
</dbReference>
<evidence type="ECO:0000256" key="1">
    <source>
        <dbReference type="ARBA" id="ARBA00004123"/>
    </source>
</evidence>
<sequence length="481" mass="53220">MSETTYSIENAKSGRSSCKKCKVKIGKGEIRLGVNAPAGDYNMQSWYHTKCFTLPRKLVKQGIDAATFVADMLVDETEGNVLGDTTYDIVADIEYKLPKKKKGEEEGAVSGASKSMKRIKEDLAKIKAEAVDEEEDEDEGPKRKKVKKEKGKLSENDRARAEVFSMYQGCKNDELKDCLRWNKQMVGGNKDALMTRIIDGHLNGRLGRCPTCKQGRVKLTEDDGGETAYCNGYFDEENGVRVGCFFKCKIDKAPRLHPWYSKEPTEEETEAMEAQDEAAKSGGAVGVEQTEKAKEDTEKLTKLVKRIDWDMSHQPGVRQAAKDMLEIVKSCLAIPSDNKTARFEIGKIILANRNLPATEVLNEVIERFGFSEIKDEAKKKNKEALTSLCANPANAPLVEAFMEMSKLFFKSGDGIRGNANSKAAEAIKGIEFEINEENAHGLGKGKKTKVAGIGKGSAEKMYEFLTTGTIEKLEDLRASST</sequence>
<proteinExistence type="predicted"/>
<comment type="subcellular location">
    <subcellularLocation>
        <location evidence="1">Nucleus</location>
    </subcellularLocation>
</comment>
<dbReference type="Gene3D" id="1.10.150.110">
    <property type="entry name" value="DNA polymerase beta, N-terminal domain-like"/>
    <property type="match status" value="1"/>
</dbReference>
<feature type="domain" description="PARP-type" evidence="7">
    <location>
        <begin position="6"/>
        <end position="52"/>
    </location>
</feature>
<keyword evidence="3" id="KW-0863">Zinc-finger</keyword>
<organism evidence="8">
    <name type="scientific">Odontella aurita</name>
    <dbReference type="NCBI Taxonomy" id="265563"/>
    <lineage>
        <taxon>Eukaryota</taxon>
        <taxon>Sar</taxon>
        <taxon>Stramenopiles</taxon>
        <taxon>Ochrophyta</taxon>
        <taxon>Bacillariophyta</taxon>
        <taxon>Mediophyceae</taxon>
        <taxon>Biddulphiophycidae</taxon>
        <taxon>Eupodiscales</taxon>
        <taxon>Odontellaceae</taxon>
        <taxon>Odontella</taxon>
    </lineage>
</organism>
<keyword evidence="5" id="KW-0539">Nucleus</keyword>
<accession>A0A7S4HQJ5</accession>
<keyword evidence="4" id="KW-0862">Zinc</keyword>
<dbReference type="GO" id="GO:0005634">
    <property type="term" value="C:nucleus"/>
    <property type="evidence" value="ECO:0007669"/>
    <property type="project" value="UniProtKB-SubCell"/>
</dbReference>
<dbReference type="SUPFAM" id="SSF57716">
    <property type="entry name" value="Glucocorticoid receptor-like (DNA-binding domain)"/>
    <property type="match status" value="1"/>
</dbReference>
<evidence type="ECO:0000256" key="5">
    <source>
        <dbReference type="ARBA" id="ARBA00023242"/>
    </source>
</evidence>
<evidence type="ECO:0000256" key="2">
    <source>
        <dbReference type="ARBA" id="ARBA00022723"/>
    </source>
</evidence>
<dbReference type="Gene3D" id="3.30.1740.10">
    <property type="entry name" value="Zinc finger, PARP-type"/>
    <property type="match status" value="1"/>
</dbReference>
<dbReference type="GO" id="GO:0008270">
    <property type="term" value="F:zinc ion binding"/>
    <property type="evidence" value="ECO:0007669"/>
    <property type="project" value="UniProtKB-KW"/>
</dbReference>
<feature type="region of interest" description="Disordered" evidence="6">
    <location>
        <begin position="263"/>
        <end position="293"/>
    </location>
</feature>
<dbReference type="GO" id="GO:0003677">
    <property type="term" value="F:DNA binding"/>
    <property type="evidence" value="ECO:0007669"/>
    <property type="project" value="InterPro"/>
</dbReference>
<evidence type="ECO:0000256" key="6">
    <source>
        <dbReference type="SAM" id="MobiDB-lite"/>
    </source>
</evidence>
<evidence type="ECO:0000256" key="4">
    <source>
        <dbReference type="ARBA" id="ARBA00022833"/>
    </source>
</evidence>
<dbReference type="AlphaFoldDB" id="A0A7S4HQJ5"/>
<dbReference type="Pfam" id="PF14716">
    <property type="entry name" value="HHH_8"/>
    <property type="match status" value="1"/>
</dbReference>
<evidence type="ECO:0000313" key="8">
    <source>
        <dbReference type="EMBL" id="CAE2206312.1"/>
    </source>
</evidence>
<protein>
    <recommendedName>
        <fullName evidence="7">PARP-type domain-containing protein</fullName>
    </recommendedName>
</protein>
<reference evidence="8" key="1">
    <citation type="submission" date="2021-01" db="EMBL/GenBank/DDBJ databases">
        <authorList>
            <person name="Corre E."/>
            <person name="Pelletier E."/>
            <person name="Niang G."/>
            <person name="Scheremetjew M."/>
            <person name="Finn R."/>
            <person name="Kale V."/>
            <person name="Holt S."/>
            <person name="Cochrane G."/>
            <person name="Meng A."/>
            <person name="Brown T."/>
            <person name="Cohen L."/>
        </authorList>
    </citation>
    <scope>NUCLEOTIDE SEQUENCE</scope>
    <source>
        <strain evidence="8">Isolate 1302-5</strain>
    </source>
</reference>
<dbReference type="Pfam" id="PF00645">
    <property type="entry name" value="zf-PARP"/>
    <property type="match status" value="1"/>
</dbReference>
<dbReference type="InterPro" id="IPR036957">
    <property type="entry name" value="Znf_PARP_sf"/>
</dbReference>